<keyword evidence="3" id="KW-0804">Transcription</keyword>
<keyword evidence="4" id="KW-0539">Nucleus</keyword>
<keyword evidence="2" id="KW-0805">Transcription regulation</keyword>
<dbReference type="EMBL" id="LNZH02000127">
    <property type="protein sequence ID" value="OCB90507.1"/>
    <property type="molecule type" value="Genomic_DNA"/>
</dbReference>
<feature type="region of interest" description="Disordered" evidence="5">
    <location>
        <begin position="157"/>
        <end position="188"/>
    </location>
</feature>
<dbReference type="OrthoDB" id="690068at2759"/>
<feature type="compositionally biased region" description="Basic and acidic residues" evidence="5">
    <location>
        <begin position="597"/>
        <end position="606"/>
    </location>
</feature>
<comment type="subcellular location">
    <subcellularLocation>
        <location evidence="1">Nucleus</location>
    </subcellularLocation>
</comment>
<feature type="compositionally biased region" description="Basic and acidic residues" evidence="5">
    <location>
        <begin position="530"/>
        <end position="540"/>
    </location>
</feature>
<dbReference type="Proteomes" id="UP000757232">
    <property type="component" value="Unassembled WGS sequence"/>
</dbReference>
<feature type="compositionally biased region" description="Low complexity" evidence="5">
    <location>
        <begin position="282"/>
        <end position="291"/>
    </location>
</feature>
<feature type="compositionally biased region" description="Basic and acidic residues" evidence="5">
    <location>
        <begin position="789"/>
        <end position="801"/>
    </location>
</feature>
<feature type="compositionally biased region" description="Basic and acidic residues" evidence="5">
    <location>
        <begin position="852"/>
        <end position="862"/>
    </location>
</feature>
<evidence type="ECO:0000256" key="5">
    <source>
        <dbReference type="SAM" id="MobiDB-lite"/>
    </source>
</evidence>
<feature type="region of interest" description="Disordered" evidence="5">
    <location>
        <begin position="110"/>
        <end position="135"/>
    </location>
</feature>
<dbReference type="SUPFAM" id="SSF47459">
    <property type="entry name" value="HLH, helix-loop-helix DNA-binding domain"/>
    <property type="match status" value="1"/>
</dbReference>
<feature type="compositionally biased region" description="Basic and acidic residues" evidence="5">
    <location>
        <begin position="764"/>
        <end position="773"/>
    </location>
</feature>
<feature type="region of interest" description="Disordered" evidence="5">
    <location>
        <begin position="219"/>
        <end position="393"/>
    </location>
</feature>
<dbReference type="GO" id="GO:0000978">
    <property type="term" value="F:RNA polymerase II cis-regulatory region sequence-specific DNA binding"/>
    <property type="evidence" value="ECO:0007669"/>
    <property type="project" value="TreeGrafter"/>
</dbReference>
<evidence type="ECO:0000313" key="7">
    <source>
        <dbReference type="EMBL" id="OCB90507.1"/>
    </source>
</evidence>
<dbReference type="GO" id="GO:0000981">
    <property type="term" value="F:DNA-binding transcription factor activity, RNA polymerase II-specific"/>
    <property type="evidence" value="ECO:0007669"/>
    <property type="project" value="TreeGrafter"/>
</dbReference>
<feature type="compositionally biased region" description="Gly residues" evidence="5">
    <location>
        <begin position="68"/>
        <end position="81"/>
    </location>
</feature>
<feature type="compositionally biased region" description="Acidic residues" evidence="5">
    <location>
        <begin position="752"/>
        <end position="763"/>
    </location>
</feature>
<dbReference type="CDD" id="cd11387">
    <property type="entry name" value="bHLHzip_USF_MITF"/>
    <property type="match status" value="1"/>
</dbReference>
<feature type="compositionally biased region" description="Low complexity" evidence="5">
    <location>
        <begin position="774"/>
        <end position="787"/>
    </location>
</feature>
<comment type="caution">
    <text evidence="7">The sequence shown here is derived from an EMBL/GenBank/DDBJ whole genome shotgun (WGS) entry which is preliminary data.</text>
</comment>
<evidence type="ECO:0000259" key="6">
    <source>
        <dbReference type="PROSITE" id="PS50888"/>
    </source>
</evidence>
<accession>A0A9Q5I2I1</accession>
<dbReference type="PROSITE" id="PS50888">
    <property type="entry name" value="BHLH"/>
    <property type="match status" value="1"/>
</dbReference>
<dbReference type="GO" id="GO:0046983">
    <property type="term" value="F:protein dimerization activity"/>
    <property type="evidence" value="ECO:0007669"/>
    <property type="project" value="InterPro"/>
</dbReference>
<feature type="compositionally biased region" description="Low complexity" evidence="5">
    <location>
        <begin position="299"/>
        <end position="309"/>
    </location>
</feature>
<organism evidence="7 8">
    <name type="scientific">Sanghuangporus baumii</name>
    <name type="common">Phellinus baumii</name>
    <dbReference type="NCBI Taxonomy" id="108892"/>
    <lineage>
        <taxon>Eukaryota</taxon>
        <taxon>Fungi</taxon>
        <taxon>Dikarya</taxon>
        <taxon>Basidiomycota</taxon>
        <taxon>Agaricomycotina</taxon>
        <taxon>Agaricomycetes</taxon>
        <taxon>Hymenochaetales</taxon>
        <taxon>Hymenochaetaceae</taxon>
        <taxon>Sanghuangporus</taxon>
    </lineage>
</organism>
<evidence type="ECO:0000313" key="8">
    <source>
        <dbReference type="Proteomes" id="UP000757232"/>
    </source>
</evidence>
<feature type="region of interest" description="Disordered" evidence="5">
    <location>
        <begin position="1"/>
        <end position="90"/>
    </location>
</feature>
<evidence type="ECO:0000256" key="2">
    <source>
        <dbReference type="ARBA" id="ARBA00023015"/>
    </source>
</evidence>
<dbReference type="SMART" id="SM00353">
    <property type="entry name" value="HLH"/>
    <property type="match status" value="1"/>
</dbReference>
<dbReference type="Pfam" id="PF00010">
    <property type="entry name" value="HLH"/>
    <property type="match status" value="1"/>
</dbReference>
<dbReference type="Gene3D" id="4.10.280.10">
    <property type="entry name" value="Helix-loop-helix DNA-binding domain"/>
    <property type="match status" value="1"/>
</dbReference>
<dbReference type="GO" id="GO:0005634">
    <property type="term" value="C:nucleus"/>
    <property type="evidence" value="ECO:0007669"/>
    <property type="project" value="UniProtKB-SubCell"/>
</dbReference>
<evidence type="ECO:0000256" key="4">
    <source>
        <dbReference type="ARBA" id="ARBA00023242"/>
    </source>
</evidence>
<keyword evidence="8" id="KW-1185">Reference proteome</keyword>
<gene>
    <name evidence="7" type="ORF">A7U60_g2241</name>
</gene>
<dbReference type="InterPro" id="IPR036638">
    <property type="entry name" value="HLH_DNA-bd_sf"/>
</dbReference>
<proteinExistence type="predicted"/>
<dbReference type="InterPro" id="IPR011598">
    <property type="entry name" value="bHLH_dom"/>
</dbReference>
<dbReference type="PANTHER" id="PTHR46117">
    <property type="entry name" value="FI24210P1"/>
    <property type="match status" value="1"/>
</dbReference>
<dbReference type="PANTHER" id="PTHR46117:SF3">
    <property type="entry name" value="FI24210P1"/>
    <property type="match status" value="1"/>
</dbReference>
<feature type="compositionally biased region" description="Low complexity" evidence="5">
    <location>
        <begin position="58"/>
        <end position="67"/>
    </location>
</feature>
<name>A0A9Q5I2I1_SANBA</name>
<dbReference type="AlphaFoldDB" id="A0A9Q5I2I1"/>
<feature type="region of interest" description="Disordered" evidence="5">
    <location>
        <begin position="483"/>
        <end position="540"/>
    </location>
</feature>
<dbReference type="InterPro" id="IPR051732">
    <property type="entry name" value="USF"/>
</dbReference>
<reference evidence="7" key="1">
    <citation type="submission" date="2016-06" db="EMBL/GenBank/DDBJ databases">
        <title>Draft Genome sequence of the fungus Inonotus baumii.</title>
        <authorList>
            <person name="Zhu H."/>
            <person name="Lin W."/>
        </authorList>
    </citation>
    <scope>NUCLEOTIDE SEQUENCE</scope>
    <source>
        <strain evidence="7">821</strain>
    </source>
</reference>
<evidence type="ECO:0000256" key="3">
    <source>
        <dbReference type="ARBA" id="ARBA00023163"/>
    </source>
</evidence>
<sequence length="862" mass="89346">MSFFSSSSSSFSSISQPKMRQEGFHLPSPSPSSGHPPSPPPGPFDLFLTHSSHHAHQGANDNCSNNNNGGGSGGINGGSGSGLPSLSLPDAFSRTNAMDLTDELAMSLMNPASPATSNERSTHTPPVHQGQNHGSEQTHMHNIFDISAPPSSHFTGAGAHAFSLPHTSHRPDLPPLSQPASLATSHLHGHYDHHSGNYAAHAAQNGLFGGRDTFPAHFNSTIPPLSTHHDPHPPSLALSASGTNDLTDPFGPFTPTSTSSLPARDSESPQPLGGSRKRADSRSATGGPRSSSRSRSRARPNTGSSQNQSQGGGPTRTAKGASRRRDSFTLPPHLSHSHSHSQSHSMSNVNQTQLGHHLHNLPSPPLGGNGSASRPSSIVIPPHGGPGGALSPLGNMGGLGSALSPLGPGPGAGHLNGSGPGIGQASGWFGVNEFKGVNGVNINGINGNGHSMNAGANAGSAPGAEFSLPTPDSVSHGPFGAFGTSVGSMGISPKDTVTSGSGKEEPATPLDPAAKQAAIVNEKRRRRRESHNAVERRRRDNINEKISELATLIPQVMLDPTGAVSSGANDDKKDKDFDDGDADIPEKSPVSSKSKTAKGDKAEKESSSQPVKANKGMILRKSVEYIRYLQQLVGVQAARNRELESRLAEAGIVPPASSNSLPILLPGSGTDPQADELAGMFGAEGLHVFDDRAMELGGVNGIGNGMGGGFASHFGGLEPMAEMDMEMDMDIESTHGVHGKHPGNAAAGSSDAGDDREADDQDRDVENDRDQDRGSSVSGSGASDASSPQERRDASSDRSEEQSLGSISNDREERGRRGRDGKVHLSGSGVTKSPSVSSLTGRISRRRSKLVAVKEESSGMEV</sequence>
<feature type="compositionally biased region" description="Low complexity" evidence="5">
    <location>
        <begin position="1"/>
        <end position="15"/>
    </location>
</feature>
<feature type="region of interest" description="Disordered" evidence="5">
    <location>
        <begin position="560"/>
        <end position="613"/>
    </location>
</feature>
<protein>
    <submittedName>
        <fullName evidence="7">HLH-domain-containing protein</fullName>
    </submittedName>
</protein>
<evidence type="ECO:0000256" key="1">
    <source>
        <dbReference type="ARBA" id="ARBA00004123"/>
    </source>
</evidence>
<feature type="region of interest" description="Disordered" evidence="5">
    <location>
        <begin position="733"/>
        <end position="862"/>
    </location>
</feature>
<feature type="compositionally biased region" description="Pro residues" evidence="5">
    <location>
        <begin position="28"/>
        <end position="43"/>
    </location>
</feature>
<feature type="compositionally biased region" description="Polar residues" evidence="5">
    <location>
        <begin position="828"/>
        <end position="841"/>
    </location>
</feature>
<feature type="domain" description="BHLH" evidence="6">
    <location>
        <begin position="526"/>
        <end position="629"/>
    </location>
</feature>
<feature type="compositionally biased region" description="Basic and acidic residues" evidence="5">
    <location>
        <begin position="809"/>
        <end position="823"/>
    </location>
</feature>